<dbReference type="PANTHER" id="PTHR35871:SF1">
    <property type="entry name" value="CXC1-LIKE CYSTEINE CLUSTER ASSOCIATED WITH KDZ TRANSPOSASES DOMAIN-CONTAINING PROTEIN"/>
    <property type="match status" value="1"/>
</dbReference>
<dbReference type="InterPro" id="IPR036397">
    <property type="entry name" value="RNaseH_sf"/>
</dbReference>
<evidence type="ECO:0000313" key="1">
    <source>
        <dbReference type="EMBL" id="CAF1542252.1"/>
    </source>
</evidence>
<evidence type="ECO:0000313" key="2">
    <source>
        <dbReference type="EMBL" id="CAF1651729.1"/>
    </source>
</evidence>
<dbReference type="PANTHER" id="PTHR35871">
    <property type="entry name" value="EXPRESSED PROTEIN"/>
    <property type="match status" value="1"/>
</dbReference>
<protein>
    <submittedName>
        <fullName evidence="2">Uncharacterized protein</fullName>
    </submittedName>
</protein>
<comment type="caution">
    <text evidence="2">The sequence shown here is derived from an EMBL/GenBank/DDBJ whole genome shotgun (WGS) entry which is preliminary data.</text>
</comment>
<evidence type="ECO:0000313" key="3">
    <source>
        <dbReference type="Proteomes" id="UP000663828"/>
    </source>
</evidence>
<name>A0A816EX75_ADIRI</name>
<dbReference type="Proteomes" id="UP000663828">
    <property type="component" value="Unassembled WGS sequence"/>
</dbReference>
<dbReference type="AlphaFoldDB" id="A0A816EX75"/>
<accession>A0A816EX75</accession>
<reference evidence="2" key="1">
    <citation type="submission" date="2021-02" db="EMBL/GenBank/DDBJ databases">
        <authorList>
            <person name="Nowell W R."/>
        </authorList>
    </citation>
    <scope>NUCLEOTIDE SEQUENCE</scope>
</reference>
<dbReference type="EMBL" id="CAJNOJ010001096">
    <property type="protein sequence ID" value="CAF1542252.1"/>
    <property type="molecule type" value="Genomic_DNA"/>
</dbReference>
<organism evidence="2 3">
    <name type="scientific">Adineta ricciae</name>
    <name type="common">Rotifer</name>
    <dbReference type="NCBI Taxonomy" id="249248"/>
    <lineage>
        <taxon>Eukaryota</taxon>
        <taxon>Metazoa</taxon>
        <taxon>Spiralia</taxon>
        <taxon>Gnathifera</taxon>
        <taxon>Rotifera</taxon>
        <taxon>Eurotatoria</taxon>
        <taxon>Bdelloidea</taxon>
        <taxon>Adinetida</taxon>
        <taxon>Adinetidae</taxon>
        <taxon>Adineta</taxon>
    </lineage>
</organism>
<dbReference type="EMBL" id="CAJNOR010010177">
    <property type="protein sequence ID" value="CAF1651729.1"/>
    <property type="molecule type" value="Genomic_DNA"/>
</dbReference>
<sequence length="607" mass="69993">MPHKTKRQIHSLSVINRRWTKERSGPSFDDDVHTVEISDVPTAHASDEDSLIMESSDEETDRSYFKQNLQIGDIVDLFQLCKSQANKKDISVLLYMVLRHFGILYDETDHFLKKIGGLSGQVAHKWATVFITETFDKYCDEGRGGKRSDAFYDVYPDIEAEAKIFAVGQCQQKAASFTICDLAQFINTKYCQINGLVDDASDLVRSVESCRLDLRKWGARFEPNTKRPYFEGHDRADVVAHRNQFVDYLLNHKDKYYTVTSGDDPRWTAPRARTRKILICHDESTFRTGEVRAKRWVMDKSAPFYSKGNGRSVMVSDFLVQHPSSPFFRLNQQEWNNAIRQYPELTDDDGLRYEMNSATVTAHLGVDPYFDNETILCQFERLFKLLKFKEEYCNHDIEVLVDNARTHTTKPFSINDFGKGIGTRCPVSSIMYIDENNNKKIVDCYFRSGPHGGQSKGLLAIASELGLNVSSDCKLETLKSILSNHRAFQNVSKLEQLAIDYGFKVLFIPKFHCELNPIEGFWCHQKAYVRKYSDQTFTTMTRLITQSRDDFVEKKISLKLFRRFWKAVQAYAQDQSYADVLKLFFSSLCTDTAVSHRRITNSNLYVV</sequence>
<proteinExistence type="predicted"/>
<dbReference type="Proteomes" id="UP000663852">
    <property type="component" value="Unassembled WGS sequence"/>
</dbReference>
<dbReference type="Gene3D" id="3.30.420.10">
    <property type="entry name" value="Ribonuclease H-like superfamily/Ribonuclease H"/>
    <property type="match status" value="1"/>
</dbReference>
<keyword evidence="3" id="KW-1185">Reference proteome</keyword>
<dbReference type="OrthoDB" id="7460492at2759"/>
<gene>
    <name evidence="1" type="ORF">EDS130_LOCUS45408</name>
    <name evidence="2" type="ORF">XAT740_LOCUS55107</name>
</gene>
<dbReference type="GO" id="GO:0003676">
    <property type="term" value="F:nucleic acid binding"/>
    <property type="evidence" value="ECO:0007669"/>
    <property type="project" value="InterPro"/>
</dbReference>